<evidence type="ECO:0000256" key="1">
    <source>
        <dbReference type="ARBA" id="ARBA00008129"/>
    </source>
</evidence>
<organism evidence="3 4">
    <name type="scientific">Flaviflexus ciconiae</name>
    <dbReference type="NCBI Taxonomy" id="2496867"/>
    <lineage>
        <taxon>Bacteria</taxon>
        <taxon>Bacillati</taxon>
        <taxon>Actinomycetota</taxon>
        <taxon>Actinomycetes</taxon>
        <taxon>Actinomycetales</taxon>
        <taxon>Actinomycetaceae</taxon>
        <taxon>Flaviflexus</taxon>
    </lineage>
</organism>
<dbReference type="SUPFAM" id="SSF56317">
    <property type="entry name" value="Carbon-nitrogen hydrolase"/>
    <property type="match status" value="1"/>
</dbReference>
<dbReference type="PROSITE" id="PS50263">
    <property type="entry name" value="CN_HYDROLASE"/>
    <property type="match status" value="1"/>
</dbReference>
<reference evidence="3 4" key="1">
    <citation type="submission" date="2018-12" db="EMBL/GenBank/DDBJ databases">
        <title>Complete genome sequence of Flaviflexus sp. H23T48.</title>
        <authorList>
            <person name="Bae J.-W."/>
            <person name="Lee J.-Y."/>
        </authorList>
    </citation>
    <scope>NUCLEOTIDE SEQUENCE [LARGE SCALE GENOMIC DNA]</scope>
    <source>
        <strain evidence="3 4">H23T48</strain>
    </source>
</reference>
<dbReference type="Pfam" id="PF00795">
    <property type="entry name" value="CN_hydrolase"/>
    <property type="match status" value="1"/>
</dbReference>
<proteinExistence type="inferred from homology"/>
<dbReference type="GO" id="GO:0016787">
    <property type="term" value="F:hydrolase activity"/>
    <property type="evidence" value="ECO:0007669"/>
    <property type="project" value="UniProtKB-KW"/>
</dbReference>
<dbReference type="KEGG" id="flh:EJ997_01990"/>
<dbReference type="PANTHER" id="PTHR46044:SF1">
    <property type="entry name" value="CN HYDROLASE DOMAIN-CONTAINING PROTEIN"/>
    <property type="match status" value="1"/>
</dbReference>
<feature type="domain" description="CN hydrolase" evidence="2">
    <location>
        <begin position="1"/>
        <end position="275"/>
    </location>
</feature>
<keyword evidence="3" id="KW-0378">Hydrolase</keyword>
<dbReference type="EMBL" id="CP034593">
    <property type="protein sequence ID" value="AZQ76290.1"/>
    <property type="molecule type" value="Genomic_DNA"/>
</dbReference>
<comment type="similarity">
    <text evidence="1">Belongs to the carbon-nitrogen hydrolase superfamily. Nitrilase family.</text>
</comment>
<accession>A0A3Q9G368</accession>
<dbReference type="CDD" id="cd07564">
    <property type="entry name" value="nitrilases_CHs"/>
    <property type="match status" value="1"/>
</dbReference>
<keyword evidence="4" id="KW-1185">Reference proteome</keyword>
<dbReference type="PANTHER" id="PTHR46044">
    <property type="entry name" value="NITRILASE"/>
    <property type="match status" value="1"/>
</dbReference>
<dbReference type="Gene3D" id="3.60.110.10">
    <property type="entry name" value="Carbon-nitrogen hydrolase"/>
    <property type="match status" value="1"/>
</dbReference>
<evidence type="ECO:0000313" key="3">
    <source>
        <dbReference type="EMBL" id="AZQ76290.1"/>
    </source>
</evidence>
<evidence type="ECO:0000313" key="4">
    <source>
        <dbReference type="Proteomes" id="UP000280344"/>
    </source>
</evidence>
<name>A0A3Q9G368_9ACTO</name>
<dbReference type="OrthoDB" id="9811121at2"/>
<dbReference type="RefSeq" id="WP_126703099.1">
    <property type="nucleotide sequence ID" value="NZ_CP034593.1"/>
</dbReference>
<sequence length="312" mass="34645">MGTKNSEPQLAIFHDKKDAHLLRIILRSPGFSTLSEQASEGLRNQTCNVACRRQRSRPWRPRGVIESSAHWRGHEREYMAGAISLDGSDLDPVIEVSQETGVFIVTGLIERLGNTLYCTTIMVDPNDGLVGKHRKLMPTASERLIWGFGDGSTLDVVESPTGRLGTAICWENYMPLFRQAMYSQGVEIHCAPTVDNRDAWQSTMQHIALEGRTFVLSSCQLVRVEDYPEDTEFPNGITANGLVIRGGSVIYSPLGEVLAGPVYGEETIRYADIDLSEKDRSHLDLDAVGHYARPDVFQLHVNTAPQSSVVFE</sequence>
<dbReference type="Proteomes" id="UP000280344">
    <property type="component" value="Chromosome"/>
</dbReference>
<dbReference type="AlphaFoldDB" id="A0A3Q9G368"/>
<dbReference type="InterPro" id="IPR003010">
    <property type="entry name" value="C-N_Hydrolase"/>
</dbReference>
<dbReference type="InterPro" id="IPR036526">
    <property type="entry name" value="C-N_Hydrolase_sf"/>
</dbReference>
<protein>
    <submittedName>
        <fullName evidence="3">Carbon-nitrogen hydrolase family protein</fullName>
    </submittedName>
</protein>
<gene>
    <name evidence="3" type="ORF">EJ997_01990</name>
</gene>
<dbReference type="InterPro" id="IPR044149">
    <property type="entry name" value="Nitrilases_CHs"/>
</dbReference>
<evidence type="ECO:0000259" key="2">
    <source>
        <dbReference type="PROSITE" id="PS50263"/>
    </source>
</evidence>